<evidence type="ECO:0000313" key="1">
    <source>
        <dbReference type="EMBL" id="PJJ70084.1"/>
    </source>
</evidence>
<name>A0A2M9CDS1_9CELL</name>
<dbReference type="RefSeq" id="WP_100423694.1">
    <property type="nucleotide sequence ID" value="NZ_BOOX01000013.1"/>
</dbReference>
<accession>A0A2M9CDS1</accession>
<reference evidence="1 2" key="1">
    <citation type="submission" date="2017-11" db="EMBL/GenBank/DDBJ databases">
        <title>Genomic Encyclopedia of Archaeal and Bacterial Type Strains, Phase II (KMG-II): From Individual Species to Whole Genera.</title>
        <authorList>
            <person name="Goeker M."/>
        </authorList>
    </citation>
    <scope>NUCLEOTIDE SEQUENCE [LARGE SCALE GENOMIC DNA]</scope>
    <source>
        <strain evidence="1 2">DSM 25478</strain>
    </source>
</reference>
<organism evidence="1 2">
    <name type="scientific">Sediminihabitans luteus</name>
    <dbReference type="NCBI Taxonomy" id="1138585"/>
    <lineage>
        <taxon>Bacteria</taxon>
        <taxon>Bacillati</taxon>
        <taxon>Actinomycetota</taxon>
        <taxon>Actinomycetes</taxon>
        <taxon>Micrococcales</taxon>
        <taxon>Cellulomonadaceae</taxon>
        <taxon>Sediminihabitans</taxon>
    </lineage>
</organism>
<sequence length="146" mass="15698">MDERPGSDPADVAAWRAERTAAAEARAAGLERRRQRDSAEAARAIEEFLVRARAQGVEPVPLRARGYHGDATFRTGLRGWYLRANRTVGIDTDGRFYVLSVPTGPLTWLRGARPAASDPPLVLGAGGRDGESISMADALEKVLDAG</sequence>
<keyword evidence="2" id="KW-1185">Reference proteome</keyword>
<dbReference type="AlphaFoldDB" id="A0A2M9CDS1"/>
<dbReference type="EMBL" id="PGFE01000004">
    <property type="protein sequence ID" value="PJJ70084.1"/>
    <property type="molecule type" value="Genomic_DNA"/>
</dbReference>
<dbReference type="Proteomes" id="UP000231693">
    <property type="component" value="Unassembled WGS sequence"/>
</dbReference>
<evidence type="ECO:0000313" key="2">
    <source>
        <dbReference type="Proteomes" id="UP000231693"/>
    </source>
</evidence>
<dbReference type="OrthoDB" id="3254362at2"/>
<proteinExistence type="predicted"/>
<protein>
    <submittedName>
        <fullName evidence="1">Uncharacterized protein</fullName>
    </submittedName>
</protein>
<comment type="caution">
    <text evidence="1">The sequence shown here is derived from an EMBL/GenBank/DDBJ whole genome shotgun (WGS) entry which is preliminary data.</text>
</comment>
<gene>
    <name evidence="1" type="ORF">CLV28_2562</name>
</gene>